<evidence type="ECO:0000313" key="2">
    <source>
        <dbReference type="Proteomes" id="UP000675379"/>
    </source>
</evidence>
<keyword evidence="2" id="KW-1185">Reference proteome</keyword>
<name>A0A941CUH2_9CLOT</name>
<sequence>MNELVREDQAGRQETVTYTYDDGGNLRTKSVHAYTLGEVGPAQKTVVYTYGNENWKDQLTA</sequence>
<accession>A0A941CUH2</accession>
<feature type="non-terminal residue" evidence="1">
    <location>
        <position position="61"/>
    </location>
</feature>
<dbReference type="Proteomes" id="UP000675379">
    <property type="component" value="Unassembled WGS sequence"/>
</dbReference>
<comment type="caution">
    <text evidence="1">The sequence shown here is derived from an EMBL/GenBank/DDBJ whole genome shotgun (WGS) entry which is preliminary data.</text>
</comment>
<dbReference type="EMBL" id="JAGSCS010000051">
    <property type="protein sequence ID" value="MBR0577488.1"/>
    <property type="molecule type" value="Genomic_DNA"/>
</dbReference>
<proteinExistence type="predicted"/>
<gene>
    <name evidence="1" type="ORF">KCG48_14365</name>
</gene>
<protein>
    <submittedName>
        <fullName evidence="1">RHS repeat-associated core domain-containing protein</fullName>
    </submittedName>
</protein>
<reference evidence="1" key="1">
    <citation type="submission" date="2021-04" db="EMBL/GenBank/DDBJ databases">
        <title>Proteiniclasticum sedimins sp. nov., an obligate anaerobic bacterium isolated from anaerobic sludge.</title>
        <authorList>
            <person name="Liu J."/>
        </authorList>
    </citation>
    <scope>NUCLEOTIDE SEQUENCE</scope>
    <source>
        <strain evidence="1">BAD-10</strain>
    </source>
</reference>
<organism evidence="1 2">
    <name type="scientific">Proteiniclasticum sediminis</name>
    <dbReference type="NCBI Taxonomy" id="2804028"/>
    <lineage>
        <taxon>Bacteria</taxon>
        <taxon>Bacillati</taxon>
        <taxon>Bacillota</taxon>
        <taxon>Clostridia</taxon>
        <taxon>Eubacteriales</taxon>
        <taxon>Clostridiaceae</taxon>
        <taxon>Proteiniclasticum</taxon>
    </lineage>
</organism>
<dbReference type="AlphaFoldDB" id="A0A941CUH2"/>
<evidence type="ECO:0000313" key="1">
    <source>
        <dbReference type="EMBL" id="MBR0577488.1"/>
    </source>
</evidence>